<proteinExistence type="predicted"/>
<evidence type="ECO:0000313" key="2">
    <source>
        <dbReference type="EMBL" id="MPC72858.1"/>
    </source>
</evidence>
<reference evidence="2 3" key="1">
    <citation type="submission" date="2019-05" db="EMBL/GenBank/DDBJ databases">
        <title>Another draft genome of Portunus trituberculatus and its Hox gene families provides insights of decapod evolution.</title>
        <authorList>
            <person name="Jeong J.-H."/>
            <person name="Song I."/>
            <person name="Kim S."/>
            <person name="Choi T."/>
            <person name="Kim D."/>
            <person name="Ryu S."/>
            <person name="Kim W."/>
        </authorList>
    </citation>
    <scope>NUCLEOTIDE SEQUENCE [LARGE SCALE GENOMIC DNA]</scope>
    <source>
        <tissue evidence="2">Muscle</tissue>
    </source>
</reference>
<dbReference type="AlphaFoldDB" id="A0A5B7HVW4"/>
<organism evidence="2 3">
    <name type="scientific">Portunus trituberculatus</name>
    <name type="common">Swimming crab</name>
    <name type="synonym">Neptunus trituberculatus</name>
    <dbReference type="NCBI Taxonomy" id="210409"/>
    <lineage>
        <taxon>Eukaryota</taxon>
        <taxon>Metazoa</taxon>
        <taxon>Ecdysozoa</taxon>
        <taxon>Arthropoda</taxon>
        <taxon>Crustacea</taxon>
        <taxon>Multicrustacea</taxon>
        <taxon>Malacostraca</taxon>
        <taxon>Eumalacostraca</taxon>
        <taxon>Eucarida</taxon>
        <taxon>Decapoda</taxon>
        <taxon>Pleocyemata</taxon>
        <taxon>Brachyura</taxon>
        <taxon>Eubrachyura</taxon>
        <taxon>Portunoidea</taxon>
        <taxon>Portunidae</taxon>
        <taxon>Portuninae</taxon>
        <taxon>Portunus</taxon>
    </lineage>
</organism>
<protein>
    <submittedName>
        <fullName evidence="2">Uncharacterized protein</fullName>
    </submittedName>
</protein>
<evidence type="ECO:0000256" key="1">
    <source>
        <dbReference type="SAM" id="MobiDB-lite"/>
    </source>
</evidence>
<sequence>MKLMMMFKISWKAMLNLSNDELIELNKASQETEKGDEEEEPVRGLDIKTLHGVPVTPADSATAGPSTSAADGSTAGPSSRSSFFKQVKRTDRAAVGPSTSASDTVDDDVLSSSAHSAEDE</sequence>
<feature type="region of interest" description="Disordered" evidence="1">
    <location>
        <begin position="28"/>
        <end position="120"/>
    </location>
</feature>
<feature type="compositionally biased region" description="Polar residues" evidence="1">
    <location>
        <begin position="63"/>
        <end position="84"/>
    </location>
</feature>
<accession>A0A5B7HVW4</accession>
<evidence type="ECO:0000313" key="3">
    <source>
        <dbReference type="Proteomes" id="UP000324222"/>
    </source>
</evidence>
<comment type="caution">
    <text evidence="2">The sequence shown here is derived from an EMBL/GenBank/DDBJ whole genome shotgun (WGS) entry which is preliminary data.</text>
</comment>
<dbReference type="Proteomes" id="UP000324222">
    <property type="component" value="Unassembled WGS sequence"/>
</dbReference>
<name>A0A5B7HVW4_PORTR</name>
<dbReference type="EMBL" id="VSRR010035559">
    <property type="protein sequence ID" value="MPC72858.1"/>
    <property type="molecule type" value="Genomic_DNA"/>
</dbReference>
<keyword evidence="3" id="KW-1185">Reference proteome</keyword>
<gene>
    <name evidence="2" type="ORF">E2C01_067172</name>
</gene>